<dbReference type="SMART" id="SM00066">
    <property type="entry name" value="GAL4"/>
    <property type="match status" value="1"/>
</dbReference>
<organism evidence="9 10">
    <name type="scientific">Aspergillus leporis</name>
    <dbReference type="NCBI Taxonomy" id="41062"/>
    <lineage>
        <taxon>Eukaryota</taxon>
        <taxon>Fungi</taxon>
        <taxon>Dikarya</taxon>
        <taxon>Ascomycota</taxon>
        <taxon>Pezizomycotina</taxon>
        <taxon>Eurotiomycetes</taxon>
        <taxon>Eurotiomycetidae</taxon>
        <taxon>Eurotiales</taxon>
        <taxon>Aspergillaceae</taxon>
        <taxon>Aspergillus</taxon>
        <taxon>Aspergillus subgen. Circumdati</taxon>
    </lineage>
</organism>
<dbReference type="PANTHER" id="PTHR47338">
    <property type="entry name" value="ZN(II)2CYS6 TRANSCRIPTION FACTOR (EUROFUNG)-RELATED"/>
    <property type="match status" value="1"/>
</dbReference>
<keyword evidence="6" id="KW-0539">Nucleus</keyword>
<dbReference type="EMBL" id="ML732198">
    <property type="protein sequence ID" value="KAB8075194.1"/>
    <property type="molecule type" value="Genomic_DNA"/>
</dbReference>
<dbReference type="InterPro" id="IPR050815">
    <property type="entry name" value="TF_fung"/>
</dbReference>
<dbReference type="InterPro" id="IPR036864">
    <property type="entry name" value="Zn2-C6_fun-type_DNA-bd_sf"/>
</dbReference>
<feature type="domain" description="Zn(2)-C6 fungal-type" evidence="8">
    <location>
        <begin position="15"/>
        <end position="45"/>
    </location>
</feature>
<dbReference type="GO" id="GO:0003677">
    <property type="term" value="F:DNA binding"/>
    <property type="evidence" value="ECO:0007669"/>
    <property type="project" value="UniProtKB-KW"/>
</dbReference>
<dbReference type="OrthoDB" id="3037908at2759"/>
<dbReference type="CDD" id="cd00067">
    <property type="entry name" value="GAL4"/>
    <property type="match status" value="1"/>
</dbReference>
<sequence>MDRPSAAKRPRLSMACNICRQRKVKCDAESPKCRNCRLRNQTCVTTDPQRPGVPGVREWLEAPEKPNGDSITGRFDVSGKDSEYAQNDLSPQQSPPQLQQQTQETSPSTEANAADEKPNELSPVHHPFETSLNVEHGTNRFKILGGSSSQSLAKSLDVYFEAARLKPVSVAFQHVSTVAESPRPETHPNPSPQSPIQAQQ</sequence>
<evidence type="ECO:0000256" key="4">
    <source>
        <dbReference type="ARBA" id="ARBA00023125"/>
    </source>
</evidence>
<dbReference type="GO" id="GO:0000981">
    <property type="term" value="F:DNA-binding transcription factor activity, RNA polymerase II-specific"/>
    <property type="evidence" value="ECO:0007669"/>
    <property type="project" value="InterPro"/>
</dbReference>
<proteinExistence type="predicted"/>
<dbReference type="Proteomes" id="UP000326565">
    <property type="component" value="Unassembled WGS sequence"/>
</dbReference>
<reference evidence="9 10" key="1">
    <citation type="submission" date="2019-04" db="EMBL/GenBank/DDBJ databases">
        <title>Friends and foes A comparative genomics study of 23 Aspergillus species from section Flavi.</title>
        <authorList>
            <consortium name="DOE Joint Genome Institute"/>
            <person name="Kjaerbolling I."/>
            <person name="Vesth T."/>
            <person name="Frisvad J.C."/>
            <person name="Nybo J.L."/>
            <person name="Theobald S."/>
            <person name="Kildgaard S."/>
            <person name="Isbrandt T."/>
            <person name="Kuo A."/>
            <person name="Sato A."/>
            <person name="Lyhne E.K."/>
            <person name="Kogle M.E."/>
            <person name="Wiebenga A."/>
            <person name="Kun R.S."/>
            <person name="Lubbers R.J."/>
            <person name="Makela M.R."/>
            <person name="Barry K."/>
            <person name="Chovatia M."/>
            <person name="Clum A."/>
            <person name="Daum C."/>
            <person name="Haridas S."/>
            <person name="He G."/>
            <person name="LaButti K."/>
            <person name="Lipzen A."/>
            <person name="Mondo S."/>
            <person name="Riley R."/>
            <person name="Salamov A."/>
            <person name="Simmons B.A."/>
            <person name="Magnuson J.K."/>
            <person name="Henrissat B."/>
            <person name="Mortensen U.H."/>
            <person name="Larsen T.O."/>
            <person name="Devries R.P."/>
            <person name="Grigoriev I.V."/>
            <person name="Machida M."/>
            <person name="Baker S.E."/>
            <person name="Andersen M.R."/>
        </authorList>
    </citation>
    <scope>NUCLEOTIDE SEQUENCE [LARGE SCALE GENOMIC DNA]</scope>
    <source>
        <strain evidence="9 10">CBS 151.66</strain>
    </source>
</reference>
<comment type="subcellular location">
    <subcellularLocation>
        <location evidence="1">Nucleus</location>
    </subcellularLocation>
</comment>
<accession>A0A5N5X6P5</accession>
<dbReference type="GO" id="GO:0009893">
    <property type="term" value="P:positive regulation of metabolic process"/>
    <property type="evidence" value="ECO:0007669"/>
    <property type="project" value="UniProtKB-ARBA"/>
</dbReference>
<evidence type="ECO:0000256" key="7">
    <source>
        <dbReference type="SAM" id="MobiDB-lite"/>
    </source>
</evidence>
<dbReference type="AlphaFoldDB" id="A0A5N5X6P5"/>
<gene>
    <name evidence="9" type="ORF">BDV29DRAFT_155938</name>
</gene>
<dbReference type="Pfam" id="PF00172">
    <property type="entry name" value="Zn_clus"/>
    <property type="match status" value="1"/>
</dbReference>
<evidence type="ECO:0000256" key="3">
    <source>
        <dbReference type="ARBA" id="ARBA00023015"/>
    </source>
</evidence>
<evidence type="ECO:0000256" key="2">
    <source>
        <dbReference type="ARBA" id="ARBA00022723"/>
    </source>
</evidence>
<dbReference type="Gene3D" id="4.10.240.10">
    <property type="entry name" value="Zn(2)-C6 fungal-type DNA-binding domain"/>
    <property type="match status" value="1"/>
</dbReference>
<dbReference type="PANTHER" id="PTHR47338:SF20">
    <property type="entry name" value="ZN(II)2CYS6 TRANSCRIPTION FACTOR (EUROFUNG)"/>
    <property type="match status" value="1"/>
</dbReference>
<evidence type="ECO:0000313" key="10">
    <source>
        <dbReference type="Proteomes" id="UP000326565"/>
    </source>
</evidence>
<dbReference type="GO" id="GO:0005634">
    <property type="term" value="C:nucleus"/>
    <property type="evidence" value="ECO:0007669"/>
    <property type="project" value="UniProtKB-SubCell"/>
</dbReference>
<dbReference type="PROSITE" id="PS00463">
    <property type="entry name" value="ZN2_CY6_FUNGAL_1"/>
    <property type="match status" value="1"/>
</dbReference>
<dbReference type="InterPro" id="IPR001138">
    <property type="entry name" value="Zn2Cys6_DnaBD"/>
</dbReference>
<keyword evidence="2" id="KW-0479">Metal-binding</keyword>
<protein>
    <recommendedName>
        <fullName evidence="8">Zn(2)-C6 fungal-type domain-containing protein</fullName>
    </recommendedName>
</protein>
<evidence type="ECO:0000313" key="9">
    <source>
        <dbReference type="EMBL" id="KAB8075194.1"/>
    </source>
</evidence>
<dbReference type="SUPFAM" id="SSF57701">
    <property type="entry name" value="Zn2/Cys6 DNA-binding domain"/>
    <property type="match status" value="1"/>
</dbReference>
<evidence type="ECO:0000259" key="8">
    <source>
        <dbReference type="PROSITE" id="PS50048"/>
    </source>
</evidence>
<feature type="region of interest" description="Disordered" evidence="7">
    <location>
        <begin position="43"/>
        <end position="133"/>
    </location>
</feature>
<keyword evidence="5" id="KW-0804">Transcription</keyword>
<feature type="region of interest" description="Disordered" evidence="7">
    <location>
        <begin position="176"/>
        <end position="200"/>
    </location>
</feature>
<name>A0A5N5X6P5_9EURO</name>
<keyword evidence="10" id="KW-1185">Reference proteome</keyword>
<dbReference type="GO" id="GO:0008270">
    <property type="term" value="F:zinc ion binding"/>
    <property type="evidence" value="ECO:0007669"/>
    <property type="project" value="InterPro"/>
</dbReference>
<dbReference type="PROSITE" id="PS50048">
    <property type="entry name" value="ZN2_CY6_FUNGAL_2"/>
    <property type="match status" value="1"/>
</dbReference>
<feature type="compositionally biased region" description="Basic and acidic residues" evidence="7">
    <location>
        <begin position="58"/>
        <end position="67"/>
    </location>
</feature>
<keyword evidence="3" id="KW-0805">Transcription regulation</keyword>
<evidence type="ECO:0000256" key="5">
    <source>
        <dbReference type="ARBA" id="ARBA00023163"/>
    </source>
</evidence>
<feature type="compositionally biased region" description="Low complexity" evidence="7">
    <location>
        <begin position="89"/>
        <end position="110"/>
    </location>
</feature>
<evidence type="ECO:0000256" key="1">
    <source>
        <dbReference type="ARBA" id="ARBA00004123"/>
    </source>
</evidence>
<evidence type="ECO:0000256" key="6">
    <source>
        <dbReference type="ARBA" id="ARBA00023242"/>
    </source>
</evidence>
<keyword evidence="4" id="KW-0238">DNA-binding</keyword>